<protein>
    <submittedName>
        <fullName evidence="1">Uncharacterized protein</fullName>
    </submittedName>
</protein>
<sequence>MITECPETFSDFLDKGKPGKNKQKDLTLHGTVVKIEKIILWYFICWMKTKIFKKIIGLP</sequence>
<accession>A0AAD0YVD8</accession>
<dbReference type="Proteomes" id="UP000269015">
    <property type="component" value="Chromosome"/>
</dbReference>
<name>A0AAD0YVD8_CHRID</name>
<organism evidence="1 2">
    <name type="scientific">Chryseobacterium indologenes</name>
    <name type="common">Flavobacterium indologenes</name>
    <dbReference type="NCBI Taxonomy" id="253"/>
    <lineage>
        <taxon>Bacteria</taxon>
        <taxon>Pseudomonadati</taxon>
        <taxon>Bacteroidota</taxon>
        <taxon>Flavobacteriia</taxon>
        <taxon>Flavobacteriales</taxon>
        <taxon>Weeksellaceae</taxon>
        <taxon>Chryseobacterium group</taxon>
        <taxon>Chryseobacterium</taxon>
    </lineage>
</organism>
<proteinExistence type="predicted"/>
<gene>
    <name evidence="1" type="ORF">EG352_06200</name>
</gene>
<reference evidence="1 2" key="1">
    <citation type="submission" date="2018-11" db="EMBL/GenBank/DDBJ databases">
        <title>Proposal to divide the Flavobacteriaceae and reorganize its genera based on Amino Acid Identity values calculated from whole genome sequences.</title>
        <authorList>
            <person name="Nicholson A.C."/>
            <person name="Gulvik C.A."/>
            <person name="Whitney A.M."/>
            <person name="Humrighouse B.W."/>
            <person name="Bell M."/>
            <person name="Holmes B."/>
            <person name="Steigerwalt A.G."/>
            <person name="Villarma A."/>
            <person name="Sheth M."/>
            <person name="Batra D."/>
            <person name="Pryor J."/>
            <person name="Bernardet J.-F."/>
            <person name="Hugo C."/>
            <person name="Kampfer P."/>
            <person name="Newman J."/>
            <person name="McQuiston J.R."/>
        </authorList>
    </citation>
    <scope>NUCLEOTIDE SEQUENCE [LARGE SCALE GENOMIC DNA]</scope>
    <source>
        <strain evidence="1 2">H5559</strain>
    </source>
</reference>
<evidence type="ECO:0000313" key="1">
    <source>
        <dbReference type="EMBL" id="AZB17386.1"/>
    </source>
</evidence>
<dbReference type="EMBL" id="CP033930">
    <property type="protein sequence ID" value="AZB17386.1"/>
    <property type="molecule type" value="Genomic_DNA"/>
</dbReference>
<dbReference type="AlphaFoldDB" id="A0AAD0YVD8"/>
<evidence type="ECO:0000313" key="2">
    <source>
        <dbReference type="Proteomes" id="UP000269015"/>
    </source>
</evidence>